<sequence length="226" mass="26080">MKNTRSRVKSSSDDEDEDEDWSPQSKLANKKRKRPVKKQKTPSLTKISQYSYPSVRSIIVSGDIFKLVRSCPGVQRAHATDDPLGELCNYFVTLMLPSCRFLKNLELELPVTEGLQATIKAFPKVCTLKIHFTSQYFLANQSQFSSLSKFKHLKSLSMDVRTTINNDVKEGIFMWARKLLLELQQKDQKKKWIHMEYTRYSRGYTELKKVNTTLPVPKPIGADDQE</sequence>
<feature type="compositionally biased region" description="Basic residues" evidence="1">
    <location>
        <begin position="28"/>
        <end position="40"/>
    </location>
</feature>
<evidence type="ECO:0000256" key="1">
    <source>
        <dbReference type="SAM" id="MobiDB-lite"/>
    </source>
</evidence>
<accession>A0A067SPL8</accession>
<name>A0A067SPL8_GALM3</name>
<organism evidence="2 3">
    <name type="scientific">Galerina marginata (strain CBS 339.88)</name>
    <dbReference type="NCBI Taxonomy" id="685588"/>
    <lineage>
        <taxon>Eukaryota</taxon>
        <taxon>Fungi</taxon>
        <taxon>Dikarya</taxon>
        <taxon>Basidiomycota</taxon>
        <taxon>Agaricomycotina</taxon>
        <taxon>Agaricomycetes</taxon>
        <taxon>Agaricomycetidae</taxon>
        <taxon>Agaricales</taxon>
        <taxon>Agaricineae</taxon>
        <taxon>Strophariaceae</taxon>
        <taxon>Galerina</taxon>
    </lineage>
</organism>
<dbReference type="AlphaFoldDB" id="A0A067SPL8"/>
<dbReference type="HOGENOM" id="CLU_1224853_0_0_1"/>
<proteinExistence type="predicted"/>
<dbReference type="EMBL" id="KL142406">
    <property type="protein sequence ID" value="KDR68733.1"/>
    <property type="molecule type" value="Genomic_DNA"/>
</dbReference>
<evidence type="ECO:0000313" key="3">
    <source>
        <dbReference type="Proteomes" id="UP000027222"/>
    </source>
</evidence>
<evidence type="ECO:0008006" key="4">
    <source>
        <dbReference type="Google" id="ProtNLM"/>
    </source>
</evidence>
<dbReference type="Proteomes" id="UP000027222">
    <property type="component" value="Unassembled WGS sequence"/>
</dbReference>
<gene>
    <name evidence="2" type="ORF">GALMADRAFT_146079</name>
</gene>
<protein>
    <recommendedName>
        <fullName evidence="4">F-box domain-containing protein</fullName>
    </recommendedName>
</protein>
<evidence type="ECO:0000313" key="2">
    <source>
        <dbReference type="EMBL" id="KDR68733.1"/>
    </source>
</evidence>
<keyword evidence="3" id="KW-1185">Reference proteome</keyword>
<feature type="region of interest" description="Disordered" evidence="1">
    <location>
        <begin position="1"/>
        <end position="42"/>
    </location>
</feature>
<reference evidence="3" key="1">
    <citation type="journal article" date="2014" name="Proc. Natl. Acad. Sci. U.S.A.">
        <title>Extensive sampling of basidiomycete genomes demonstrates inadequacy of the white-rot/brown-rot paradigm for wood decay fungi.</title>
        <authorList>
            <person name="Riley R."/>
            <person name="Salamov A.A."/>
            <person name="Brown D.W."/>
            <person name="Nagy L.G."/>
            <person name="Floudas D."/>
            <person name="Held B.W."/>
            <person name="Levasseur A."/>
            <person name="Lombard V."/>
            <person name="Morin E."/>
            <person name="Otillar R."/>
            <person name="Lindquist E.A."/>
            <person name="Sun H."/>
            <person name="LaButti K.M."/>
            <person name="Schmutz J."/>
            <person name="Jabbour D."/>
            <person name="Luo H."/>
            <person name="Baker S.E."/>
            <person name="Pisabarro A.G."/>
            <person name="Walton J.D."/>
            <person name="Blanchette R.A."/>
            <person name="Henrissat B."/>
            <person name="Martin F."/>
            <person name="Cullen D."/>
            <person name="Hibbett D.S."/>
            <person name="Grigoriev I.V."/>
        </authorList>
    </citation>
    <scope>NUCLEOTIDE SEQUENCE [LARGE SCALE GENOMIC DNA]</scope>
    <source>
        <strain evidence="3">CBS 339.88</strain>
    </source>
</reference>